<keyword evidence="3 7" id="KW-0732">Signal</keyword>
<dbReference type="InterPro" id="IPR059177">
    <property type="entry name" value="GH29D-like_dom"/>
</dbReference>
<organism evidence="9 10">
    <name type="scientific">Pelomonas cellulosilytica</name>
    <dbReference type="NCBI Taxonomy" id="2906762"/>
    <lineage>
        <taxon>Bacteria</taxon>
        <taxon>Pseudomonadati</taxon>
        <taxon>Pseudomonadota</taxon>
        <taxon>Betaproteobacteria</taxon>
        <taxon>Burkholderiales</taxon>
        <taxon>Sphaerotilaceae</taxon>
        <taxon>Roseateles</taxon>
    </lineage>
</organism>
<dbReference type="PROSITE" id="PS50022">
    <property type="entry name" value="FA58C_3"/>
    <property type="match status" value="2"/>
</dbReference>
<dbReference type="InterPro" id="IPR008979">
    <property type="entry name" value="Galactose-bd-like_sf"/>
</dbReference>
<dbReference type="InterPro" id="IPR017853">
    <property type="entry name" value="GH"/>
</dbReference>
<dbReference type="Pfam" id="PF01120">
    <property type="entry name" value="Alpha_L_fucos"/>
    <property type="match status" value="1"/>
</dbReference>
<evidence type="ECO:0000256" key="3">
    <source>
        <dbReference type="ARBA" id="ARBA00022729"/>
    </source>
</evidence>
<dbReference type="SUPFAM" id="SSF49785">
    <property type="entry name" value="Galactose-binding domain-like"/>
    <property type="match status" value="2"/>
</dbReference>
<keyword evidence="5" id="KW-0326">Glycosidase</keyword>
<keyword evidence="4" id="KW-0378">Hydrolase</keyword>
<evidence type="ECO:0000256" key="2">
    <source>
        <dbReference type="ARBA" id="ARBA00012662"/>
    </source>
</evidence>
<protein>
    <recommendedName>
        <fullName evidence="2">alpha-L-fucosidase</fullName>
        <ecNumber evidence="2">3.2.1.51</ecNumber>
    </recommendedName>
</protein>
<accession>A0ABS8XVS0</accession>
<evidence type="ECO:0000256" key="4">
    <source>
        <dbReference type="ARBA" id="ARBA00022801"/>
    </source>
</evidence>
<comment type="similarity">
    <text evidence="1">Belongs to the glycosyl hydrolase 29 family.</text>
</comment>
<sequence>MKYRLSQLLVLATLGLASVAQADRGIPYAPLHVVQPGDSPAVVAEKAAKVLPRANQVDWMRLERTFFLHFGVNTFNEVEWGSGREDPALFNPGELDARQWLRAVKLLDGKMIVLVAKHHDGFSMWPTRYTGHSTVASPWRNGRGDLVREVSDAARASGVKLAVYLSPADLYQLKTNPANPAGYYGNGSPKLRSTIPTDPASFKSDPSRGRAAAPGFDGPRYRFNYEVDDYNRYFLNQLYELLTEYGPIAEVWFDGANPDPSVSQSYDYNAWYDLIRRLQPKAVIMGKGPDVRWVGTESGYGRTTEWSVIPLSTAPENFGWPDWTDADLGSRERLKPGAHLWWYPAETNVTLLANGQWFWARDKHPRPVTQLVDIFYASVGRNGNLILNLSPDRRGLIPDDQMTALGQMSEIVRQTFSRNLAVGARLTAGHAAAGHAAAAAADGRLATWWEAAPGRTDGAVELALPQPRTFDVVSLQEAVDVRGQRVEQFEIDGWDGGAWVPVPRIASDEMTTIGQRRLIRLAKPVTTDRVRVRITAARFAPTLAEVALYKQALDLTPPVIANRDAQGQVTIDHPVPGRIVYTIDGTEPTPESPVYREPLALAQSGIVKAARVQPDGRLGVIGSRNFAGLSPRGWKVVDVDSEEVKQGRNGAAMAIDGDASTFWHTRWSADLKQPHHITIDMGQVHRIAGFVYLPRQDGVLNGTAERYRFETSEDGKTWVLNVDNGSFANVRNNPDLQEVHFAPVQARFFRYTVLQEVWNNGWGSAAELSVIPAP</sequence>
<evidence type="ECO:0000313" key="10">
    <source>
        <dbReference type="Proteomes" id="UP001200741"/>
    </source>
</evidence>
<dbReference type="EMBL" id="JAJTWU010000004">
    <property type="protein sequence ID" value="MCE4555303.1"/>
    <property type="molecule type" value="Genomic_DNA"/>
</dbReference>
<evidence type="ECO:0000256" key="1">
    <source>
        <dbReference type="ARBA" id="ARBA00007951"/>
    </source>
</evidence>
<feature type="domain" description="F5/8 type C" evidence="8">
    <location>
        <begin position="612"/>
        <end position="771"/>
    </location>
</feature>
<feature type="domain" description="F5/8 type C" evidence="8">
    <location>
        <begin position="400"/>
        <end position="551"/>
    </location>
</feature>
<dbReference type="InterPro" id="IPR000933">
    <property type="entry name" value="Glyco_hydro_29"/>
</dbReference>
<evidence type="ECO:0000256" key="5">
    <source>
        <dbReference type="ARBA" id="ARBA00023295"/>
    </source>
</evidence>
<feature type="chain" id="PRO_5046466349" description="alpha-L-fucosidase" evidence="7">
    <location>
        <begin position="23"/>
        <end position="774"/>
    </location>
</feature>
<dbReference type="SMART" id="SM00812">
    <property type="entry name" value="Alpha_L_fucos"/>
    <property type="match status" value="1"/>
</dbReference>
<evidence type="ECO:0000256" key="6">
    <source>
        <dbReference type="SAM" id="MobiDB-lite"/>
    </source>
</evidence>
<dbReference type="SUPFAM" id="SSF51445">
    <property type="entry name" value="(Trans)glycosidases"/>
    <property type="match status" value="1"/>
</dbReference>
<dbReference type="Gene3D" id="3.20.20.80">
    <property type="entry name" value="Glycosidases"/>
    <property type="match status" value="1"/>
</dbReference>
<dbReference type="InterPro" id="IPR057739">
    <property type="entry name" value="Glyco_hydro_29_N"/>
</dbReference>
<feature type="signal peptide" evidence="7">
    <location>
        <begin position="1"/>
        <end position="22"/>
    </location>
</feature>
<dbReference type="Pfam" id="PF00754">
    <property type="entry name" value="F5_F8_type_C"/>
    <property type="match status" value="2"/>
</dbReference>
<dbReference type="Gene3D" id="2.60.120.260">
    <property type="entry name" value="Galactose-binding domain-like"/>
    <property type="match status" value="2"/>
</dbReference>
<name>A0ABS8XVS0_9BURK</name>
<proteinExistence type="inferred from homology"/>
<dbReference type="InterPro" id="IPR000421">
    <property type="entry name" value="FA58C"/>
</dbReference>
<comment type="caution">
    <text evidence="9">The sequence shown here is derived from an EMBL/GenBank/DDBJ whole genome shotgun (WGS) entry which is preliminary data.</text>
</comment>
<evidence type="ECO:0000313" key="9">
    <source>
        <dbReference type="EMBL" id="MCE4555303.1"/>
    </source>
</evidence>
<keyword evidence="10" id="KW-1185">Reference proteome</keyword>
<evidence type="ECO:0000259" key="8">
    <source>
        <dbReference type="PROSITE" id="PS50022"/>
    </source>
</evidence>
<gene>
    <name evidence="9" type="ORF">LXT13_12840</name>
</gene>
<dbReference type="RefSeq" id="WP_233372316.1">
    <property type="nucleotide sequence ID" value="NZ_JAJTWU010000004.1"/>
</dbReference>
<dbReference type="Proteomes" id="UP001200741">
    <property type="component" value="Unassembled WGS sequence"/>
</dbReference>
<reference evidence="9 10" key="1">
    <citation type="submission" date="2021-12" db="EMBL/GenBank/DDBJ databases">
        <title>Genome seq of P8.</title>
        <authorList>
            <person name="Seo T."/>
        </authorList>
    </citation>
    <scope>NUCLEOTIDE SEQUENCE [LARGE SCALE GENOMIC DNA]</scope>
    <source>
        <strain evidence="9 10">P8</strain>
    </source>
</reference>
<dbReference type="PANTHER" id="PTHR10030:SF37">
    <property type="entry name" value="ALPHA-L-FUCOSIDASE-RELATED"/>
    <property type="match status" value="1"/>
</dbReference>
<dbReference type="PANTHER" id="PTHR10030">
    <property type="entry name" value="ALPHA-L-FUCOSIDASE"/>
    <property type="match status" value="1"/>
</dbReference>
<evidence type="ECO:0000256" key="7">
    <source>
        <dbReference type="SAM" id="SignalP"/>
    </source>
</evidence>
<dbReference type="EC" id="3.2.1.51" evidence="2"/>
<dbReference type="Pfam" id="PF13290">
    <property type="entry name" value="CHB_HEX_C_1"/>
    <property type="match status" value="1"/>
</dbReference>
<feature type="region of interest" description="Disordered" evidence="6">
    <location>
        <begin position="194"/>
        <end position="213"/>
    </location>
</feature>